<gene>
    <name evidence="2" type="ORF">ETD85_50920</name>
</gene>
<dbReference type="SUPFAM" id="SSF53474">
    <property type="entry name" value="alpha/beta-Hydrolases"/>
    <property type="match status" value="1"/>
</dbReference>
<dbReference type="RefSeq" id="WP_138697071.1">
    <property type="nucleotide sequence ID" value="NZ_JBHSAZ010000096.1"/>
</dbReference>
<feature type="domain" description="AB hydrolase-1" evidence="1">
    <location>
        <begin position="38"/>
        <end position="262"/>
    </location>
</feature>
<evidence type="ECO:0000313" key="3">
    <source>
        <dbReference type="Proteomes" id="UP000306628"/>
    </source>
</evidence>
<dbReference type="InterPro" id="IPR029058">
    <property type="entry name" value="AB_hydrolase_fold"/>
</dbReference>
<dbReference type="EMBL" id="VCKX01000297">
    <property type="protein sequence ID" value="TMR21370.1"/>
    <property type="molecule type" value="Genomic_DNA"/>
</dbReference>
<dbReference type="GO" id="GO:0004806">
    <property type="term" value="F:triacylglycerol lipase activity"/>
    <property type="evidence" value="ECO:0007669"/>
    <property type="project" value="TreeGrafter"/>
</dbReference>
<protein>
    <submittedName>
        <fullName evidence="2">Alpha/beta hydrolase</fullName>
    </submittedName>
</protein>
<comment type="caution">
    <text evidence="2">The sequence shown here is derived from an EMBL/GenBank/DDBJ whole genome shotgun (WGS) entry which is preliminary data.</text>
</comment>
<dbReference type="OrthoDB" id="63519at2"/>
<dbReference type="PANTHER" id="PTHR43433">
    <property type="entry name" value="HYDROLASE, ALPHA/BETA FOLD FAMILY PROTEIN"/>
    <property type="match status" value="1"/>
</dbReference>
<evidence type="ECO:0000259" key="1">
    <source>
        <dbReference type="Pfam" id="PF12697"/>
    </source>
</evidence>
<dbReference type="GO" id="GO:0046503">
    <property type="term" value="P:glycerolipid catabolic process"/>
    <property type="evidence" value="ECO:0007669"/>
    <property type="project" value="TreeGrafter"/>
</dbReference>
<sequence length="277" mass="28401">MNTVTSPDGTRIVFDRTGTGPAIILVDGAMCYRGAGPAGPLAAELARDFTVYTYDRRGRGDSDDTGTLAADPLSSDTPDADALSVAAPLSVEREAADLAALIECAGGTAYVFGHSSGAILALETSLRGAGIAKLALFEPPPVGDATAADLVKRLDELVRAGERGAAVEAFQTAIGIPAEMVAGMRTSPFRAALEAIAPTLVYDTTLTSSATLTRYAAVTVPTLVVDSLASSQPLRSSAADMARTVPGARHRSVPGRAHDADPQTLAPVLAEFFTEAG</sequence>
<proteinExistence type="predicted"/>
<keyword evidence="3" id="KW-1185">Reference proteome</keyword>
<dbReference type="PANTHER" id="PTHR43433:SF5">
    <property type="entry name" value="AB HYDROLASE-1 DOMAIN-CONTAINING PROTEIN"/>
    <property type="match status" value="1"/>
</dbReference>
<dbReference type="InterPro" id="IPR000073">
    <property type="entry name" value="AB_hydrolase_1"/>
</dbReference>
<organism evidence="2 3">
    <name type="scientific">Nonomuraea zeae</name>
    <dbReference type="NCBI Taxonomy" id="1642303"/>
    <lineage>
        <taxon>Bacteria</taxon>
        <taxon>Bacillati</taxon>
        <taxon>Actinomycetota</taxon>
        <taxon>Actinomycetes</taxon>
        <taxon>Streptosporangiales</taxon>
        <taxon>Streptosporangiaceae</taxon>
        <taxon>Nonomuraea</taxon>
    </lineage>
</organism>
<dbReference type="Proteomes" id="UP000306628">
    <property type="component" value="Unassembled WGS sequence"/>
</dbReference>
<dbReference type="AlphaFoldDB" id="A0A5S4G5W3"/>
<dbReference type="Gene3D" id="3.40.50.1820">
    <property type="entry name" value="alpha/beta hydrolase"/>
    <property type="match status" value="1"/>
</dbReference>
<reference evidence="2 3" key="1">
    <citation type="submission" date="2019-05" db="EMBL/GenBank/DDBJ databases">
        <title>Draft genome sequence of Nonomuraea zeae DSM 100528.</title>
        <authorList>
            <person name="Saricaoglu S."/>
            <person name="Isik K."/>
        </authorList>
    </citation>
    <scope>NUCLEOTIDE SEQUENCE [LARGE SCALE GENOMIC DNA]</scope>
    <source>
        <strain evidence="2 3">DSM 100528</strain>
    </source>
</reference>
<name>A0A5S4G5W3_9ACTN</name>
<accession>A0A5S4G5W3</accession>
<dbReference type="InterPro" id="IPR050471">
    <property type="entry name" value="AB_hydrolase"/>
</dbReference>
<evidence type="ECO:0000313" key="2">
    <source>
        <dbReference type="EMBL" id="TMR21370.1"/>
    </source>
</evidence>
<keyword evidence="2" id="KW-0378">Hydrolase</keyword>
<dbReference type="Pfam" id="PF12697">
    <property type="entry name" value="Abhydrolase_6"/>
    <property type="match status" value="1"/>
</dbReference>